<accession>A0A142JHR2</accession>
<name>A0A142JHR2_9BURK</name>
<dbReference type="OrthoDB" id="8908912at2"/>
<protein>
    <submittedName>
        <fullName evidence="1">Uncharacterized protein</fullName>
    </submittedName>
</protein>
<evidence type="ECO:0000313" key="2">
    <source>
        <dbReference type="Proteomes" id="UP000075238"/>
    </source>
</evidence>
<dbReference type="KEGG" id="cnan:A2G96_07680"/>
<sequence>MSEFMVVAVCHTTRDHSYITFWRPDDRGYTPVVPRAGRYSGEQIAQHLAYYNTGYHVAVPVALIERLGTEPPVGFFDYGGPAVLNTRANWKLILAAAPWATKYPPEPEPFRGRLSQIIPKR</sequence>
<gene>
    <name evidence="1" type="ORF">A2G96_07680</name>
</gene>
<dbReference type="AlphaFoldDB" id="A0A142JHR2"/>
<keyword evidence="2" id="KW-1185">Reference proteome</keyword>
<proteinExistence type="predicted"/>
<dbReference type="Proteomes" id="UP000075238">
    <property type="component" value="Chromosome 1"/>
</dbReference>
<evidence type="ECO:0000313" key="1">
    <source>
        <dbReference type="EMBL" id="AMR77624.1"/>
    </source>
</evidence>
<dbReference type="STRING" id="1796606.A2G96_07680"/>
<dbReference type="EMBL" id="CP014844">
    <property type="protein sequence ID" value="AMR77624.1"/>
    <property type="molecule type" value="Genomic_DNA"/>
</dbReference>
<reference evidence="1 2" key="1">
    <citation type="submission" date="2016-03" db="EMBL/GenBank/DDBJ databases">
        <title>Complete genome sequence of a novel chlorpyrifos degrading bacterium, Cupriavidus nantongensis sp. X1.</title>
        <authorList>
            <person name="Fang L."/>
        </authorList>
    </citation>
    <scope>NUCLEOTIDE SEQUENCE [LARGE SCALE GENOMIC DNA]</scope>
    <source>
        <strain evidence="1 2">X1</strain>
    </source>
</reference>
<organism evidence="1 2">
    <name type="scientific">Cupriavidus nantongensis</name>
    <dbReference type="NCBI Taxonomy" id="1796606"/>
    <lineage>
        <taxon>Bacteria</taxon>
        <taxon>Pseudomonadati</taxon>
        <taxon>Pseudomonadota</taxon>
        <taxon>Betaproteobacteria</taxon>
        <taxon>Burkholderiales</taxon>
        <taxon>Burkholderiaceae</taxon>
        <taxon>Cupriavidus</taxon>
    </lineage>
</organism>
<dbReference type="RefSeq" id="WP_062798259.1">
    <property type="nucleotide sequence ID" value="NZ_CP014844.1"/>
</dbReference>